<proteinExistence type="inferred from homology"/>
<evidence type="ECO:0000313" key="4">
    <source>
        <dbReference type="Proteomes" id="UP000001733"/>
    </source>
</evidence>
<dbReference type="PANTHER" id="PTHR42850:SF2">
    <property type="entry name" value="BLL5683 PROTEIN"/>
    <property type="match status" value="1"/>
</dbReference>
<dbReference type="GO" id="GO:0005737">
    <property type="term" value="C:cytoplasm"/>
    <property type="evidence" value="ECO:0007669"/>
    <property type="project" value="TreeGrafter"/>
</dbReference>
<gene>
    <name evidence="3" type="ordered locus">DICTH_0949</name>
</gene>
<dbReference type="InterPro" id="IPR029052">
    <property type="entry name" value="Metallo-depent_PP-like"/>
</dbReference>
<dbReference type="AlphaFoldDB" id="B5YE49"/>
<dbReference type="Proteomes" id="UP000001733">
    <property type="component" value="Chromosome"/>
</dbReference>
<dbReference type="PIRSF" id="PIRSF000883">
    <property type="entry name" value="Pesterase_MJ0912"/>
    <property type="match status" value="1"/>
</dbReference>
<dbReference type="InterPro" id="IPR024654">
    <property type="entry name" value="Calcineurin-like_PHP_lpxH"/>
</dbReference>
<dbReference type="EMBL" id="CP001146">
    <property type="protein sequence ID" value="ACI18538.1"/>
    <property type="molecule type" value="Genomic_DNA"/>
</dbReference>
<dbReference type="Gene3D" id="3.60.21.10">
    <property type="match status" value="1"/>
</dbReference>
<dbReference type="STRING" id="309799.DICTH_0949"/>
<dbReference type="Pfam" id="PF12850">
    <property type="entry name" value="Metallophos_2"/>
    <property type="match status" value="1"/>
</dbReference>
<feature type="domain" description="Calcineurin-like phosphoesterase" evidence="2">
    <location>
        <begin position="1"/>
        <end position="207"/>
    </location>
</feature>
<name>B5YE49_DICT6</name>
<reference evidence="3 4" key="1">
    <citation type="journal article" date="2014" name="Genome Announc.">
        <title>Complete Genome Sequence of the Extreme Thermophile Dictyoglomus thermophilum H-6-12.</title>
        <authorList>
            <person name="Coil D.A."/>
            <person name="Badger J.H."/>
            <person name="Forberger H.C."/>
            <person name="Riggs F."/>
            <person name="Madupu R."/>
            <person name="Fedorova N."/>
            <person name="Ward N."/>
            <person name="Robb F.T."/>
            <person name="Eisen J.A."/>
        </authorList>
    </citation>
    <scope>NUCLEOTIDE SEQUENCE [LARGE SCALE GENOMIC DNA]</scope>
    <source>
        <strain evidence="4">ATCC 35947 / DSM 3960 / H-6-12</strain>
    </source>
</reference>
<dbReference type="PaxDb" id="309799-DICTH_0949"/>
<dbReference type="eggNOG" id="COG0639">
    <property type="taxonomic scope" value="Bacteria"/>
</dbReference>
<dbReference type="PANTHER" id="PTHR42850">
    <property type="entry name" value="METALLOPHOSPHOESTERASE"/>
    <property type="match status" value="1"/>
</dbReference>
<accession>B5YE49</accession>
<evidence type="ECO:0000259" key="2">
    <source>
        <dbReference type="Pfam" id="PF12850"/>
    </source>
</evidence>
<dbReference type="SUPFAM" id="SSF56300">
    <property type="entry name" value="Metallo-dependent phosphatases"/>
    <property type="match status" value="1"/>
</dbReference>
<protein>
    <submittedName>
        <fullName evidence="3">Serine/threonine protein phosphatase family protein</fullName>
    </submittedName>
</protein>
<evidence type="ECO:0000313" key="3">
    <source>
        <dbReference type="EMBL" id="ACI18538.1"/>
    </source>
</evidence>
<dbReference type="OrthoDB" id="9800565at2"/>
<evidence type="ECO:0000256" key="1">
    <source>
        <dbReference type="ARBA" id="ARBA00008950"/>
    </source>
</evidence>
<dbReference type="GO" id="GO:0016791">
    <property type="term" value="F:phosphatase activity"/>
    <property type="evidence" value="ECO:0007669"/>
    <property type="project" value="TreeGrafter"/>
</dbReference>
<comment type="similarity">
    <text evidence="1">Belongs to the metallophosphoesterase superfamily. YfcE family.</text>
</comment>
<keyword evidence="4" id="KW-1185">Reference proteome</keyword>
<organism evidence="3 4">
    <name type="scientific">Dictyoglomus thermophilum (strain ATCC 35947 / DSM 3960 / H-6-12)</name>
    <dbReference type="NCBI Taxonomy" id="309799"/>
    <lineage>
        <taxon>Bacteria</taxon>
        <taxon>Pseudomonadati</taxon>
        <taxon>Dictyoglomota</taxon>
        <taxon>Dictyoglomia</taxon>
        <taxon>Dictyoglomales</taxon>
        <taxon>Dictyoglomaceae</taxon>
        <taxon>Dictyoglomus</taxon>
    </lineage>
</organism>
<dbReference type="HOGENOM" id="CLU_074761_1_1_0"/>
<sequence length="243" mass="28550">MRVGVISDIHSNLPALERVYKNLEGEVDEIYFLGDIVGYGPFPNECVDYLKKFSFKVIGNHDAAVAGIRSYDDFNEYARFAIDWTKENISIENIEKLKNLPQIKELEDLYLVHGSLRDPLDEYLINYYSVFANFELMEKNIAFFGHTHLAGVFIFSEKEKEIYYVSFINEGKLKLERGHKYLINPGSVGQPRDGNWKSSYVVYDTKSKVIEFYRVEYNLESLQKYMKMLGFPRHLWERLQYGR</sequence>
<dbReference type="InterPro" id="IPR050126">
    <property type="entry name" value="Ap4A_hydrolase"/>
</dbReference>
<dbReference type="KEGG" id="dth:DICTH_0949"/>
<dbReference type="InterPro" id="IPR011152">
    <property type="entry name" value="Pesterase_MJ0912"/>
</dbReference>
<dbReference type="RefSeq" id="WP_012547170.1">
    <property type="nucleotide sequence ID" value="NC_011297.1"/>
</dbReference>